<protein>
    <submittedName>
        <fullName evidence="2">Uncharacterized protein</fullName>
    </submittedName>
</protein>
<sequence>MSDFQGLMMETEGSDDGQKVKHRNSIMKQRIRLVWFCRNRLEMYFDHERFSGSDDAAGSFSHVNRKCISSSFIWKYFSVNSNLVPTFDAGSGTVIDFVSNHAPDSNSDPTLGFDPSPPVLVLDSVVLVLVLVPLSVPIPLRVQVVRSQNNK</sequence>
<dbReference type="Proteomes" id="UP000299102">
    <property type="component" value="Unassembled WGS sequence"/>
</dbReference>
<feature type="region of interest" description="Disordered" evidence="1">
    <location>
        <begin position="1"/>
        <end position="20"/>
    </location>
</feature>
<dbReference type="EMBL" id="BGZK01001496">
    <property type="protein sequence ID" value="GBP81094.1"/>
    <property type="molecule type" value="Genomic_DNA"/>
</dbReference>
<proteinExistence type="predicted"/>
<organism evidence="2 3">
    <name type="scientific">Eumeta variegata</name>
    <name type="common">Bagworm moth</name>
    <name type="synonym">Eumeta japonica</name>
    <dbReference type="NCBI Taxonomy" id="151549"/>
    <lineage>
        <taxon>Eukaryota</taxon>
        <taxon>Metazoa</taxon>
        <taxon>Ecdysozoa</taxon>
        <taxon>Arthropoda</taxon>
        <taxon>Hexapoda</taxon>
        <taxon>Insecta</taxon>
        <taxon>Pterygota</taxon>
        <taxon>Neoptera</taxon>
        <taxon>Endopterygota</taxon>
        <taxon>Lepidoptera</taxon>
        <taxon>Glossata</taxon>
        <taxon>Ditrysia</taxon>
        <taxon>Tineoidea</taxon>
        <taxon>Psychidae</taxon>
        <taxon>Oiketicinae</taxon>
        <taxon>Eumeta</taxon>
    </lineage>
</organism>
<comment type="caution">
    <text evidence="2">The sequence shown here is derived from an EMBL/GenBank/DDBJ whole genome shotgun (WGS) entry which is preliminary data.</text>
</comment>
<gene>
    <name evidence="2" type="ORF">EVAR_63398_1</name>
</gene>
<evidence type="ECO:0000313" key="2">
    <source>
        <dbReference type="EMBL" id="GBP81094.1"/>
    </source>
</evidence>
<keyword evidence="3" id="KW-1185">Reference proteome</keyword>
<name>A0A4C1Z225_EUMVA</name>
<evidence type="ECO:0000256" key="1">
    <source>
        <dbReference type="SAM" id="MobiDB-lite"/>
    </source>
</evidence>
<reference evidence="2 3" key="1">
    <citation type="journal article" date="2019" name="Commun. Biol.">
        <title>The bagworm genome reveals a unique fibroin gene that provides high tensile strength.</title>
        <authorList>
            <person name="Kono N."/>
            <person name="Nakamura H."/>
            <person name="Ohtoshi R."/>
            <person name="Tomita M."/>
            <person name="Numata K."/>
            <person name="Arakawa K."/>
        </authorList>
    </citation>
    <scope>NUCLEOTIDE SEQUENCE [LARGE SCALE GENOMIC DNA]</scope>
</reference>
<dbReference type="AlphaFoldDB" id="A0A4C1Z225"/>
<evidence type="ECO:0000313" key="3">
    <source>
        <dbReference type="Proteomes" id="UP000299102"/>
    </source>
</evidence>
<accession>A0A4C1Z225</accession>